<dbReference type="CDD" id="cd09859">
    <property type="entry name" value="PIN_53EXO"/>
    <property type="match status" value="1"/>
</dbReference>
<evidence type="ECO:0000256" key="6">
    <source>
        <dbReference type="ARBA" id="ARBA00022705"/>
    </source>
</evidence>
<dbReference type="PROSITE" id="PS00447">
    <property type="entry name" value="DNA_POLYMERASE_A"/>
    <property type="match status" value="1"/>
</dbReference>
<keyword evidence="4 15" id="KW-0808">Transferase</keyword>
<dbReference type="Pfam" id="PF02739">
    <property type="entry name" value="5_3_exonuc_N"/>
    <property type="match status" value="1"/>
</dbReference>
<dbReference type="GO" id="GO:0006302">
    <property type="term" value="P:double-strand break repair"/>
    <property type="evidence" value="ECO:0007669"/>
    <property type="project" value="TreeGrafter"/>
</dbReference>
<evidence type="ECO:0000256" key="3">
    <source>
        <dbReference type="ARBA" id="ARBA00020311"/>
    </source>
</evidence>
<evidence type="ECO:0000256" key="2">
    <source>
        <dbReference type="ARBA" id="ARBA00012417"/>
    </source>
</evidence>
<dbReference type="FunFam" id="1.20.1060.10:FF:000001">
    <property type="entry name" value="DNA polymerase I"/>
    <property type="match status" value="1"/>
</dbReference>
<comment type="similarity">
    <text evidence="1">Belongs to the DNA polymerase type-A family.</text>
</comment>
<dbReference type="Pfam" id="PF00476">
    <property type="entry name" value="DNA_pol_A"/>
    <property type="match status" value="1"/>
</dbReference>
<feature type="compositionally biased region" description="Polar residues" evidence="12">
    <location>
        <begin position="330"/>
        <end position="341"/>
    </location>
</feature>
<evidence type="ECO:0000313" key="16">
    <source>
        <dbReference type="Proteomes" id="UP000539075"/>
    </source>
</evidence>
<dbReference type="EMBL" id="JACHGO010000002">
    <property type="protein sequence ID" value="MBB5142812.1"/>
    <property type="molecule type" value="Genomic_DNA"/>
</dbReference>
<evidence type="ECO:0000256" key="9">
    <source>
        <dbReference type="ARBA" id="ARBA00023125"/>
    </source>
</evidence>
<evidence type="ECO:0000256" key="10">
    <source>
        <dbReference type="ARBA" id="ARBA00023204"/>
    </source>
</evidence>
<dbReference type="InterPro" id="IPR001098">
    <property type="entry name" value="DNA-dir_DNA_pol_A_palm_dom"/>
</dbReference>
<dbReference type="FunFam" id="1.10.150.20:FF:000003">
    <property type="entry name" value="DNA polymerase I"/>
    <property type="match status" value="1"/>
</dbReference>
<dbReference type="GO" id="GO:0006261">
    <property type="term" value="P:DNA-templated DNA replication"/>
    <property type="evidence" value="ECO:0007669"/>
    <property type="project" value="InterPro"/>
</dbReference>
<dbReference type="InterPro" id="IPR002298">
    <property type="entry name" value="DNA_polymerase_A"/>
</dbReference>
<comment type="catalytic activity">
    <reaction evidence="11">
        <text>DNA(n) + a 2'-deoxyribonucleoside 5'-triphosphate = DNA(n+1) + diphosphate</text>
        <dbReference type="Rhea" id="RHEA:22508"/>
        <dbReference type="Rhea" id="RHEA-COMP:17339"/>
        <dbReference type="Rhea" id="RHEA-COMP:17340"/>
        <dbReference type="ChEBI" id="CHEBI:33019"/>
        <dbReference type="ChEBI" id="CHEBI:61560"/>
        <dbReference type="ChEBI" id="CHEBI:173112"/>
        <dbReference type="EC" id="2.7.7.7"/>
    </reaction>
</comment>
<evidence type="ECO:0000256" key="12">
    <source>
        <dbReference type="SAM" id="MobiDB-lite"/>
    </source>
</evidence>
<protein>
    <recommendedName>
        <fullName evidence="3">DNA polymerase I</fullName>
        <ecNumber evidence="2">2.7.7.7</ecNumber>
    </recommendedName>
</protein>
<feature type="domain" description="DNA-directed DNA polymerase family A palm" evidence="14">
    <location>
        <begin position="676"/>
        <end position="882"/>
    </location>
</feature>
<dbReference type="SUPFAM" id="SSF47807">
    <property type="entry name" value="5' to 3' exonuclease, C-terminal subdomain"/>
    <property type="match status" value="1"/>
</dbReference>
<dbReference type="CDD" id="cd08637">
    <property type="entry name" value="DNA_pol_A_pol_I_C"/>
    <property type="match status" value="1"/>
</dbReference>
<keyword evidence="7" id="KW-0227">DNA damage</keyword>
<reference evidence="15 16" key="1">
    <citation type="submission" date="2020-08" db="EMBL/GenBank/DDBJ databases">
        <title>Genomic Encyclopedia of Type Strains, Phase IV (KMG-IV): sequencing the most valuable type-strain genomes for metagenomic binning, comparative biology and taxonomic classification.</title>
        <authorList>
            <person name="Goeker M."/>
        </authorList>
    </citation>
    <scope>NUCLEOTIDE SEQUENCE [LARGE SCALE GENOMIC DNA]</scope>
    <source>
        <strain evidence="15 16">DSM 11275</strain>
    </source>
</reference>
<dbReference type="GO" id="GO:0003677">
    <property type="term" value="F:DNA binding"/>
    <property type="evidence" value="ECO:0007669"/>
    <property type="project" value="UniProtKB-KW"/>
</dbReference>
<dbReference type="GO" id="GO:0003887">
    <property type="term" value="F:DNA-directed DNA polymerase activity"/>
    <property type="evidence" value="ECO:0007669"/>
    <property type="project" value="UniProtKB-KW"/>
</dbReference>
<dbReference type="InterPro" id="IPR020046">
    <property type="entry name" value="5-3_exonucl_a-hlix_arch_N"/>
</dbReference>
<dbReference type="InterPro" id="IPR036397">
    <property type="entry name" value="RNaseH_sf"/>
</dbReference>
<dbReference type="PANTHER" id="PTHR10133:SF27">
    <property type="entry name" value="DNA POLYMERASE NU"/>
    <property type="match status" value="1"/>
</dbReference>
<sequence>MSLKNRLDLAAEPVFLMDGSAFIYRGFFANRNMQRSDGFPTNALVVVTRVLMRILREERPQYFLFVKDGRGKNFRHDIFPLYKANRDATPDDLIRQMEPIERMVTALGMNLEISDGCEADDCIASLAARLSKERPVIIVSGDKDLKQCLGPNVFMWDPAFKEEKLLSAAQFTEESGLTPAQWPDVQALVGDTSDNIPGVPGIGPKTAAKIFEICPSLEDIRDHFVLLPPKLQDKLRSHLDEMFTWRKLTTLSLDVCTGLELGDLLVRPIDAESCVALAEEFELHALRREMASLERMQLSGQPADAKEAPKTHAQNGSRRAEASVPLNEGNEGSESARGVSTASAQQGASAQPPRGAGAQMSLLDVAEEKVAPQVGTAADLSDCRGLDVALVWPRGTGAAPHAAVADGEDICWTGGVDDLCRWAADARCIVTPDIKSLLSVAPCWRELLQKKSPDFFMDLGLAAYLINPEESDYGWPRLAVHWGGPLRADGPGPAQLALRMAAVLESRMQQDGLLELYKKLELPLTPVLSDMEGRGIAIDAGAFETFLTDVQSQLDRLTAEVYAVAGKEFNIRSAQQLGDVLFSTLELPSPRKTKGGQASTSQETLEKLAGRHPVVDSILQFRKLEKMRSTYLDPLPRLMDKQGRVHTTFNQKATATGRLSSSNPNLQNIPVRGELGKRMRSCFIAGPDLALVSADYSQVELRVLAHMSQDEALLEAFRKGEDIHARTAALVYDLPSEEVSADQRRNAKTINFGLIYGMGAQKLAQELKITTNEAKEFIARYFSRLTGLKEFYESVEATAKRQGFVTTLGGRRRLLPDIHSANGQAYALARRQAINTVIQGSAADVIKLAMLAVAGDAQLRDSKARLLLQVHDELLLEVPQAAAQRAGERVAELMGAVMPGNEPLSVPLVVDWGVGDNWGSAH</sequence>
<dbReference type="RefSeq" id="WP_183718177.1">
    <property type="nucleotide sequence ID" value="NZ_JACHGO010000002.1"/>
</dbReference>
<dbReference type="SMART" id="SM00279">
    <property type="entry name" value="HhH2"/>
    <property type="match status" value="1"/>
</dbReference>
<dbReference type="EC" id="2.7.7.7" evidence="2"/>
<keyword evidence="5 15" id="KW-0548">Nucleotidyltransferase</keyword>
<gene>
    <name evidence="15" type="ORF">HNQ38_000891</name>
</gene>
<dbReference type="InterPro" id="IPR020045">
    <property type="entry name" value="DNA_polI_H3TH"/>
</dbReference>
<evidence type="ECO:0000256" key="11">
    <source>
        <dbReference type="ARBA" id="ARBA00049244"/>
    </source>
</evidence>
<dbReference type="InterPro" id="IPR002421">
    <property type="entry name" value="5-3_exonuclease"/>
</dbReference>
<dbReference type="PRINTS" id="PR00868">
    <property type="entry name" value="DNAPOLI"/>
</dbReference>
<dbReference type="CDD" id="cd09898">
    <property type="entry name" value="H3TH_53EXO"/>
    <property type="match status" value="1"/>
</dbReference>
<dbReference type="AlphaFoldDB" id="A0A7W8C1P3"/>
<evidence type="ECO:0000313" key="15">
    <source>
        <dbReference type="EMBL" id="MBB5142812.1"/>
    </source>
</evidence>
<evidence type="ECO:0000256" key="7">
    <source>
        <dbReference type="ARBA" id="ARBA00022763"/>
    </source>
</evidence>
<evidence type="ECO:0000256" key="4">
    <source>
        <dbReference type="ARBA" id="ARBA00022679"/>
    </source>
</evidence>
<comment type="caution">
    <text evidence="15">The sequence shown here is derived from an EMBL/GenBank/DDBJ whole genome shotgun (WGS) entry which is preliminary data.</text>
</comment>
<proteinExistence type="inferred from homology"/>
<accession>A0A7W8C1P3</accession>
<dbReference type="InterPro" id="IPR019760">
    <property type="entry name" value="DNA-dir_DNA_pol_A_CS"/>
</dbReference>
<dbReference type="InterPro" id="IPR008918">
    <property type="entry name" value="HhH2"/>
</dbReference>
<keyword evidence="10" id="KW-0234">DNA repair</keyword>
<dbReference type="InterPro" id="IPR043502">
    <property type="entry name" value="DNA/RNA_pol_sf"/>
</dbReference>
<dbReference type="Proteomes" id="UP000539075">
    <property type="component" value="Unassembled WGS sequence"/>
</dbReference>
<feature type="region of interest" description="Disordered" evidence="12">
    <location>
        <begin position="297"/>
        <end position="357"/>
    </location>
</feature>
<dbReference type="Pfam" id="PF01367">
    <property type="entry name" value="5_3_exonuc"/>
    <property type="match status" value="1"/>
</dbReference>
<name>A0A7W8C1P3_9BACT</name>
<dbReference type="SMART" id="SM00482">
    <property type="entry name" value="POLAc"/>
    <property type="match status" value="1"/>
</dbReference>
<dbReference type="InterPro" id="IPR036279">
    <property type="entry name" value="5-3_exonuclease_C_sf"/>
</dbReference>
<dbReference type="Gene3D" id="3.40.50.1010">
    <property type="entry name" value="5'-nuclease"/>
    <property type="match status" value="1"/>
</dbReference>
<feature type="compositionally biased region" description="Low complexity" evidence="12">
    <location>
        <begin position="342"/>
        <end position="357"/>
    </location>
</feature>
<dbReference type="SUPFAM" id="SSF88723">
    <property type="entry name" value="PIN domain-like"/>
    <property type="match status" value="1"/>
</dbReference>
<keyword evidence="9" id="KW-0238">DNA-binding</keyword>
<evidence type="ECO:0000256" key="5">
    <source>
        <dbReference type="ARBA" id="ARBA00022695"/>
    </source>
</evidence>
<dbReference type="Gene3D" id="1.20.1060.10">
    <property type="entry name" value="Taq DNA Polymerase, Chain T, domain 4"/>
    <property type="match status" value="1"/>
</dbReference>
<dbReference type="Gene3D" id="1.10.150.20">
    <property type="entry name" value="5' to 3' exonuclease, C-terminal subdomain"/>
    <property type="match status" value="2"/>
</dbReference>
<dbReference type="PANTHER" id="PTHR10133">
    <property type="entry name" value="DNA POLYMERASE I"/>
    <property type="match status" value="1"/>
</dbReference>
<dbReference type="GO" id="GO:0008409">
    <property type="term" value="F:5'-3' exonuclease activity"/>
    <property type="evidence" value="ECO:0007669"/>
    <property type="project" value="InterPro"/>
</dbReference>
<keyword evidence="8" id="KW-0239">DNA-directed DNA polymerase</keyword>
<keyword evidence="6" id="KW-0235">DNA replication</keyword>
<feature type="domain" description="5'-3' exonuclease" evidence="13">
    <location>
        <begin position="12"/>
        <end position="267"/>
    </location>
</feature>
<dbReference type="Gene3D" id="3.30.70.370">
    <property type="match status" value="1"/>
</dbReference>
<evidence type="ECO:0000259" key="14">
    <source>
        <dbReference type="SMART" id="SM00482"/>
    </source>
</evidence>
<organism evidence="15 16">
    <name type="scientific">Desulfovibrio intestinalis</name>
    <dbReference type="NCBI Taxonomy" id="58621"/>
    <lineage>
        <taxon>Bacteria</taxon>
        <taxon>Pseudomonadati</taxon>
        <taxon>Thermodesulfobacteriota</taxon>
        <taxon>Desulfovibrionia</taxon>
        <taxon>Desulfovibrionales</taxon>
        <taxon>Desulfovibrionaceae</taxon>
        <taxon>Desulfovibrio</taxon>
    </lineage>
</organism>
<evidence type="ECO:0000256" key="1">
    <source>
        <dbReference type="ARBA" id="ARBA00007705"/>
    </source>
</evidence>
<dbReference type="InterPro" id="IPR029060">
    <property type="entry name" value="PIN-like_dom_sf"/>
</dbReference>
<dbReference type="SMART" id="SM00475">
    <property type="entry name" value="53EXOc"/>
    <property type="match status" value="1"/>
</dbReference>
<evidence type="ECO:0000259" key="13">
    <source>
        <dbReference type="SMART" id="SM00475"/>
    </source>
</evidence>
<evidence type="ECO:0000256" key="8">
    <source>
        <dbReference type="ARBA" id="ARBA00022932"/>
    </source>
</evidence>
<dbReference type="Gene3D" id="3.30.420.10">
    <property type="entry name" value="Ribonuclease H-like superfamily/Ribonuclease H"/>
    <property type="match status" value="1"/>
</dbReference>
<dbReference type="SUPFAM" id="SSF56672">
    <property type="entry name" value="DNA/RNA polymerases"/>
    <property type="match status" value="1"/>
</dbReference>
<dbReference type="FunFam" id="1.10.150.20:FF:000002">
    <property type="entry name" value="DNA polymerase I"/>
    <property type="match status" value="1"/>
</dbReference>
<keyword evidence="16" id="KW-1185">Reference proteome</keyword>